<dbReference type="OrthoDB" id="9766277at2"/>
<dbReference type="PROSITE" id="PS51257">
    <property type="entry name" value="PROKAR_LIPOPROTEIN"/>
    <property type="match status" value="1"/>
</dbReference>
<evidence type="ECO:0000313" key="3">
    <source>
        <dbReference type="Proteomes" id="UP000226079"/>
    </source>
</evidence>
<dbReference type="EMBL" id="PDJC01000001">
    <property type="protein sequence ID" value="PFG17083.1"/>
    <property type="molecule type" value="Genomic_DNA"/>
</dbReference>
<feature type="signal peptide" evidence="1">
    <location>
        <begin position="1"/>
        <end position="26"/>
    </location>
</feature>
<dbReference type="AlphaFoldDB" id="A0A2A9CRP7"/>
<gene>
    <name evidence="2" type="ORF">ATK74_1643</name>
</gene>
<proteinExistence type="predicted"/>
<sequence>MPGKFRTAILALATATGLACGLPAYAAPILDTSCGSTPAITYTNEAAAYRAHLLSAEQAAIAQHVASLEAQHQQKVKELGYEPGTTDPRAIASQMMLNWYGWGAEEFSCYDKIITQESRWQVSADNPHSTAYGIPQALPGKRMAAYGADWRTNPATQLAWGLNYVKTRYGTPCQAWSYKRAHGWY</sequence>
<evidence type="ECO:0000256" key="1">
    <source>
        <dbReference type="SAM" id="SignalP"/>
    </source>
</evidence>
<keyword evidence="1" id="KW-0732">Signal</keyword>
<reference evidence="2 3" key="1">
    <citation type="submission" date="2017-10" db="EMBL/GenBank/DDBJ databases">
        <title>Sequencing the genomes of 1000 actinobacteria strains.</title>
        <authorList>
            <person name="Klenk H.-P."/>
        </authorList>
    </citation>
    <scope>NUCLEOTIDE SEQUENCE [LARGE SCALE GENOMIC DNA]</scope>
    <source>
        <strain evidence="2 3">DSM 15597</strain>
    </source>
</reference>
<dbReference type="SUPFAM" id="SSF53955">
    <property type="entry name" value="Lysozyme-like"/>
    <property type="match status" value="1"/>
</dbReference>
<accession>A0A2A9CRP7</accession>
<dbReference type="RefSeq" id="WP_098460549.1">
    <property type="nucleotide sequence ID" value="NZ_PDJC01000001.1"/>
</dbReference>
<organism evidence="2 3">
    <name type="scientific">Propionicimonas paludicola</name>
    <dbReference type="NCBI Taxonomy" id="185243"/>
    <lineage>
        <taxon>Bacteria</taxon>
        <taxon>Bacillati</taxon>
        <taxon>Actinomycetota</taxon>
        <taxon>Actinomycetes</taxon>
        <taxon>Propionibacteriales</taxon>
        <taxon>Nocardioidaceae</taxon>
        <taxon>Propionicimonas</taxon>
    </lineage>
</organism>
<keyword evidence="3" id="KW-1185">Reference proteome</keyword>
<evidence type="ECO:0000313" key="2">
    <source>
        <dbReference type="EMBL" id="PFG17083.1"/>
    </source>
</evidence>
<comment type="caution">
    <text evidence="2">The sequence shown here is derived from an EMBL/GenBank/DDBJ whole genome shotgun (WGS) entry which is preliminary data.</text>
</comment>
<name>A0A2A9CRP7_9ACTN</name>
<evidence type="ECO:0008006" key="4">
    <source>
        <dbReference type="Google" id="ProtNLM"/>
    </source>
</evidence>
<dbReference type="Proteomes" id="UP000226079">
    <property type="component" value="Unassembled WGS sequence"/>
</dbReference>
<feature type="chain" id="PRO_5012518391" description="Transglycosylase-like protein with SLT domain" evidence="1">
    <location>
        <begin position="27"/>
        <end position="185"/>
    </location>
</feature>
<dbReference type="InterPro" id="IPR023346">
    <property type="entry name" value="Lysozyme-like_dom_sf"/>
</dbReference>
<protein>
    <recommendedName>
        <fullName evidence="4">Transglycosylase-like protein with SLT domain</fullName>
    </recommendedName>
</protein>